<organism evidence="6 7">
    <name type="scientific">Dissophora globulifera</name>
    <dbReference type="NCBI Taxonomy" id="979702"/>
    <lineage>
        <taxon>Eukaryota</taxon>
        <taxon>Fungi</taxon>
        <taxon>Fungi incertae sedis</taxon>
        <taxon>Mucoromycota</taxon>
        <taxon>Mortierellomycotina</taxon>
        <taxon>Mortierellomycetes</taxon>
        <taxon>Mortierellales</taxon>
        <taxon>Mortierellaceae</taxon>
        <taxon>Dissophora</taxon>
    </lineage>
</organism>
<dbReference type="FunFam" id="1.10.10.60:FF:000010">
    <property type="entry name" value="Transcriptional activator Myb isoform A"/>
    <property type="match status" value="1"/>
</dbReference>
<feature type="compositionally biased region" description="Polar residues" evidence="3">
    <location>
        <begin position="298"/>
        <end position="314"/>
    </location>
</feature>
<dbReference type="PROSITE" id="PS50090">
    <property type="entry name" value="MYB_LIKE"/>
    <property type="match status" value="3"/>
</dbReference>
<dbReference type="SMART" id="SM00717">
    <property type="entry name" value="SANT"/>
    <property type="match status" value="3"/>
</dbReference>
<feature type="region of interest" description="Disordered" evidence="3">
    <location>
        <begin position="203"/>
        <end position="322"/>
    </location>
</feature>
<dbReference type="OrthoDB" id="2143914at2759"/>
<dbReference type="InterPro" id="IPR017930">
    <property type="entry name" value="Myb_dom"/>
</dbReference>
<dbReference type="CDD" id="cd00167">
    <property type="entry name" value="SANT"/>
    <property type="match status" value="2"/>
</dbReference>
<dbReference type="Gene3D" id="1.10.10.60">
    <property type="entry name" value="Homeodomain-like"/>
    <property type="match status" value="3"/>
</dbReference>
<feature type="domain" description="HTH myb-type" evidence="5">
    <location>
        <begin position="43"/>
        <end position="98"/>
    </location>
</feature>
<evidence type="ECO:0000256" key="1">
    <source>
        <dbReference type="ARBA" id="ARBA00022737"/>
    </source>
</evidence>
<dbReference type="GO" id="GO:0000978">
    <property type="term" value="F:RNA polymerase II cis-regulatory region sequence-specific DNA binding"/>
    <property type="evidence" value="ECO:0007669"/>
    <property type="project" value="TreeGrafter"/>
</dbReference>
<feature type="compositionally biased region" description="Low complexity" evidence="3">
    <location>
        <begin position="516"/>
        <end position="527"/>
    </location>
</feature>
<feature type="compositionally biased region" description="Low complexity" evidence="3">
    <location>
        <begin position="473"/>
        <end position="489"/>
    </location>
</feature>
<dbReference type="InterPro" id="IPR050560">
    <property type="entry name" value="MYB_TF"/>
</dbReference>
<dbReference type="PROSITE" id="PS51294">
    <property type="entry name" value="HTH_MYB"/>
    <property type="match status" value="2"/>
</dbReference>
<feature type="non-terminal residue" evidence="6">
    <location>
        <position position="1"/>
    </location>
</feature>
<proteinExistence type="predicted"/>
<feature type="compositionally biased region" description="Polar residues" evidence="3">
    <location>
        <begin position="402"/>
        <end position="413"/>
    </location>
</feature>
<feature type="region of interest" description="Disordered" evidence="3">
    <location>
        <begin position="359"/>
        <end position="448"/>
    </location>
</feature>
<keyword evidence="2" id="KW-0238">DNA-binding</keyword>
<keyword evidence="7" id="KW-1185">Reference proteome</keyword>
<dbReference type="EMBL" id="JAAAIP010001447">
    <property type="protein sequence ID" value="KAG0306679.1"/>
    <property type="molecule type" value="Genomic_DNA"/>
</dbReference>
<dbReference type="GO" id="GO:0000981">
    <property type="term" value="F:DNA-binding transcription factor activity, RNA polymerase II-specific"/>
    <property type="evidence" value="ECO:0007669"/>
    <property type="project" value="TreeGrafter"/>
</dbReference>
<feature type="compositionally biased region" description="Low complexity" evidence="3">
    <location>
        <begin position="273"/>
        <end position="283"/>
    </location>
</feature>
<feature type="domain" description="Myb-like" evidence="4">
    <location>
        <begin position="43"/>
        <end position="94"/>
    </location>
</feature>
<protein>
    <submittedName>
        <fullName evidence="6">DNA binding transcription coactivator transcription factor</fullName>
    </submittedName>
</protein>
<dbReference type="Proteomes" id="UP000738325">
    <property type="component" value="Unassembled WGS sequence"/>
</dbReference>
<evidence type="ECO:0000256" key="2">
    <source>
        <dbReference type="ARBA" id="ARBA00023125"/>
    </source>
</evidence>
<comment type="caution">
    <text evidence="6">The sequence shown here is derived from an EMBL/GenBank/DDBJ whole genome shotgun (WGS) entry which is preliminary data.</text>
</comment>
<dbReference type="GO" id="GO:0005634">
    <property type="term" value="C:nucleus"/>
    <property type="evidence" value="ECO:0007669"/>
    <property type="project" value="TreeGrafter"/>
</dbReference>
<dbReference type="SUPFAM" id="SSF46689">
    <property type="entry name" value="Homeodomain-like"/>
    <property type="match status" value="2"/>
</dbReference>
<feature type="domain" description="Myb-like" evidence="4">
    <location>
        <begin position="95"/>
        <end position="145"/>
    </location>
</feature>
<evidence type="ECO:0000256" key="3">
    <source>
        <dbReference type="SAM" id="MobiDB-lite"/>
    </source>
</evidence>
<dbReference type="PANTHER" id="PTHR45614:SF25">
    <property type="entry name" value="MYB PROTEIN"/>
    <property type="match status" value="1"/>
</dbReference>
<feature type="compositionally biased region" description="Low complexity" evidence="3">
    <location>
        <begin position="359"/>
        <end position="385"/>
    </location>
</feature>
<keyword evidence="1" id="KW-0677">Repeat</keyword>
<feature type="region of interest" description="Disordered" evidence="3">
    <location>
        <begin position="565"/>
        <end position="614"/>
    </location>
</feature>
<dbReference type="InterPro" id="IPR001005">
    <property type="entry name" value="SANT/Myb"/>
</dbReference>
<evidence type="ECO:0000313" key="6">
    <source>
        <dbReference type="EMBL" id="KAG0306679.1"/>
    </source>
</evidence>
<dbReference type="AlphaFoldDB" id="A0A9P6R2P4"/>
<name>A0A9P6R2P4_9FUNG</name>
<feature type="region of interest" description="Disordered" evidence="3">
    <location>
        <begin position="131"/>
        <end position="190"/>
    </location>
</feature>
<feature type="region of interest" description="Disordered" evidence="3">
    <location>
        <begin position="462"/>
        <end position="530"/>
    </location>
</feature>
<evidence type="ECO:0000259" key="4">
    <source>
        <dbReference type="PROSITE" id="PS50090"/>
    </source>
</evidence>
<reference evidence="6" key="1">
    <citation type="journal article" date="2020" name="Fungal Divers.">
        <title>Resolving the Mortierellaceae phylogeny through synthesis of multi-gene phylogenetics and phylogenomics.</title>
        <authorList>
            <person name="Vandepol N."/>
            <person name="Liber J."/>
            <person name="Desiro A."/>
            <person name="Na H."/>
            <person name="Kennedy M."/>
            <person name="Barry K."/>
            <person name="Grigoriev I.V."/>
            <person name="Miller A.N."/>
            <person name="O'Donnell K."/>
            <person name="Stajich J.E."/>
            <person name="Bonito G."/>
        </authorList>
    </citation>
    <scope>NUCLEOTIDE SEQUENCE</scope>
    <source>
        <strain evidence="6">REB-010B</strain>
    </source>
</reference>
<sequence>DALLREAVVKFNGKAWKRIAEYCFPDGSRDKDQCLQRWRMISKPRSIKGPWTPEEDRQLRSLVNELGAEKWVLIASRLGSRTGKQCRERWHNHLDPTIDKSPFTPKEDELIFKLFAQLGSKWAEMSKLMPGRPDNAIKNHFNTSMQRKRRRLSLQDPAELQMKLNERGIGGAISPPLTSPTTATSPSVMRHNRFDPYERRHSMPSLEFSPKAPPGPSSHSNHHRSGSRDYASEGAGHMSHHMQPNGPGPGAYPRSIPTPPKTPDAKTSLKFASSMSRSISLGSSERHQNNASGPGFPSQHQHQHQAYPSTSQNGPARPNLPGIAALHKSQQSPSHNNGGSGHYPYVASTMAAMVSPSASTTTSLSSSTPPLARMARTSSSSSTSTLNNRPHSPYGQYHHSESIASQMQHQSLSHALPRPNLSRHESLGSSSGRFVRGHEHHRSLDSDPFAALAELANLAEQHREMPDGGRAPSASATSSSSSSSSASATKIVVVQSQDEAEMNHHRRWGSSGGGESMSRSGSNSSAGPDLEDVEDAVIKTMIERPPPPPGPLVMGRRFSTLGHVKEEEHGEDAEDSPATAHRQQQPHHSYHIEARSEASSRLGHSKSYSGDYDAPTINYRSKRYSVDFSTTPEPASEHDDDGDMPMGEDLVRHHYYHSNDGRPQEKATASGPSASYLAMRRGSVRELMAIDNLCLSSEEVERC</sequence>
<feature type="domain" description="Myb-like" evidence="4">
    <location>
        <begin position="1"/>
        <end position="42"/>
    </location>
</feature>
<accession>A0A9P6R2P4</accession>
<dbReference type="InterPro" id="IPR009057">
    <property type="entry name" value="Homeodomain-like_sf"/>
</dbReference>
<evidence type="ECO:0000313" key="7">
    <source>
        <dbReference type="Proteomes" id="UP000738325"/>
    </source>
</evidence>
<dbReference type="Pfam" id="PF00249">
    <property type="entry name" value="Myb_DNA-binding"/>
    <property type="match status" value="2"/>
</dbReference>
<evidence type="ECO:0000259" key="5">
    <source>
        <dbReference type="PROSITE" id="PS51294"/>
    </source>
</evidence>
<gene>
    <name evidence="6" type="primary">MYB3R1_1</name>
    <name evidence="6" type="ORF">BGZ99_001707</name>
</gene>
<feature type="compositionally biased region" description="Low complexity" evidence="3">
    <location>
        <begin position="174"/>
        <end position="187"/>
    </location>
</feature>
<feature type="domain" description="HTH myb-type" evidence="5">
    <location>
        <begin position="100"/>
        <end position="149"/>
    </location>
</feature>
<dbReference type="PANTHER" id="PTHR45614">
    <property type="entry name" value="MYB PROTEIN-RELATED"/>
    <property type="match status" value="1"/>
</dbReference>